<evidence type="ECO:0000256" key="4">
    <source>
        <dbReference type="ARBA" id="ARBA00023015"/>
    </source>
</evidence>
<keyword evidence="7" id="KW-0010">Activator</keyword>
<evidence type="ECO:0000256" key="1">
    <source>
        <dbReference type="ARBA" id="ARBA00004123"/>
    </source>
</evidence>
<dbReference type="PANTHER" id="PTHR13044">
    <property type="entry name" value="ACTIVATING TRANSCRIPTION FACTOR ATF 4/5"/>
    <property type="match status" value="1"/>
</dbReference>
<keyword evidence="3" id="KW-0678">Repressor</keyword>
<evidence type="ECO:0000256" key="11">
    <source>
        <dbReference type="SAM" id="MobiDB-lite"/>
    </source>
</evidence>
<feature type="compositionally biased region" description="Polar residues" evidence="11">
    <location>
        <begin position="200"/>
        <end position="211"/>
    </location>
</feature>
<evidence type="ECO:0000313" key="12">
    <source>
        <dbReference type="Ensembl" id="ENSJJAP00000004650.1"/>
    </source>
</evidence>
<keyword evidence="10" id="KW-0175">Coiled coil</keyword>
<keyword evidence="9" id="KW-0539">Nucleus</keyword>
<comment type="similarity">
    <text evidence="2">Belongs to the bZIP family.</text>
</comment>
<dbReference type="GO" id="GO:0000977">
    <property type="term" value="F:RNA polymerase II transcription regulatory region sequence-specific DNA binding"/>
    <property type="evidence" value="ECO:0007669"/>
    <property type="project" value="TreeGrafter"/>
</dbReference>
<proteinExistence type="inferred from homology"/>
<dbReference type="GO" id="GO:0048511">
    <property type="term" value="P:rhythmic process"/>
    <property type="evidence" value="ECO:0007669"/>
    <property type="project" value="UniProtKB-KW"/>
</dbReference>
<dbReference type="GO" id="GO:0001228">
    <property type="term" value="F:DNA-binding transcription activator activity, RNA polymerase II-specific"/>
    <property type="evidence" value="ECO:0007669"/>
    <property type="project" value="TreeGrafter"/>
</dbReference>
<evidence type="ECO:0000256" key="10">
    <source>
        <dbReference type="SAM" id="Coils"/>
    </source>
</evidence>
<dbReference type="GeneTree" id="ENSGT00530000063801"/>
<evidence type="ECO:0000256" key="9">
    <source>
        <dbReference type="ARBA" id="ARBA00023242"/>
    </source>
</evidence>
<sequence length="312" mass="34056">MTEMSFLSSEVSPFDPSGLGAEESLGLLDDYLEVAKHFKPHGFSGHKAKAGTTEWLAMDGLVSASDTGKEDPFSGTDWMLEKMDLKEFDIDALFHMGDLETMPDELLDTFDDTCDLFAPLVQETDKEPPQTGDPIGHLPESSTKVDQVTPFAFLQPLSFSPGVLFSTPDHSFSLELGSEVDISEGDRKLDTAVYISLTPQCPESYPGSPQHSPSTSGGFPSSVPSPSVPRGSTRPKPYDPPGEMAAKIKVEKLDKLQPGTARKRGQSRRPLLGSVKKNEALKEKADSLAKEIQYLKDLIEEARKARGEKRVP</sequence>
<organism evidence="12 13">
    <name type="scientific">Jaculus jaculus</name>
    <name type="common">Lesser Egyptian jerboa</name>
    <dbReference type="NCBI Taxonomy" id="51337"/>
    <lineage>
        <taxon>Eukaryota</taxon>
        <taxon>Metazoa</taxon>
        <taxon>Chordata</taxon>
        <taxon>Craniata</taxon>
        <taxon>Vertebrata</taxon>
        <taxon>Euteleostomi</taxon>
        <taxon>Mammalia</taxon>
        <taxon>Eutheria</taxon>
        <taxon>Euarchontoglires</taxon>
        <taxon>Glires</taxon>
        <taxon>Rodentia</taxon>
        <taxon>Myomorpha</taxon>
        <taxon>Dipodoidea</taxon>
        <taxon>Dipodidae</taxon>
        <taxon>Dipodinae</taxon>
        <taxon>Jaculus</taxon>
    </lineage>
</organism>
<keyword evidence="4" id="KW-0805">Transcription regulation</keyword>
<feature type="coiled-coil region" evidence="10">
    <location>
        <begin position="278"/>
        <end position="305"/>
    </location>
</feature>
<dbReference type="AlphaFoldDB" id="A0A8C5K4B1"/>
<evidence type="ECO:0000256" key="2">
    <source>
        <dbReference type="ARBA" id="ARBA00007163"/>
    </source>
</evidence>
<dbReference type="OMA" id="SWPLQDS"/>
<evidence type="ECO:0000256" key="7">
    <source>
        <dbReference type="ARBA" id="ARBA00023159"/>
    </source>
</evidence>
<dbReference type="GO" id="GO:1990589">
    <property type="term" value="C:ATF4-CREB1 transcription factor complex"/>
    <property type="evidence" value="ECO:0007669"/>
    <property type="project" value="TreeGrafter"/>
</dbReference>
<dbReference type="PANTHER" id="PTHR13044:SF2">
    <property type="entry name" value="CYCLIC AMP-DEPENDENT TRANSCRIPTION FACTOR ATF-4"/>
    <property type="match status" value="1"/>
</dbReference>
<evidence type="ECO:0000313" key="13">
    <source>
        <dbReference type="Proteomes" id="UP000694385"/>
    </source>
</evidence>
<keyword evidence="13" id="KW-1185">Reference proteome</keyword>
<evidence type="ECO:0008006" key="14">
    <source>
        <dbReference type="Google" id="ProtNLM"/>
    </source>
</evidence>
<name>A0A8C5K4B1_JACJA</name>
<accession>A0A8C5K4B1</accession>
<dbReference type="Proteomes" id="UP000694385">
    <property type="component" value="Unassembled WGS sequence"/>
</dbReference>
<protein>
    <recommendedName>
        <fullName evidence="14">Cyclic AMP-dependent transcription factor ATF-4</fullName>
    </recommendedName>
</protein>
<comment type="subcellular location">
    <subcellularLocation>
        <location evidence="1">Nucleus</location>
    </subcellularLocation>
</comment>
<reference evidence="12" key="1">
    <citation type="submission" date="2025-08" db="UniProtKB">
        <authorList>
            <consortium name="Ensembl"/>
        </authorList>
    </citation>
    <scope>IDENTIFICATION</scope>
</reference>
<keyword evidence="6" id="KW-0238">DNA-binding</keyword>
<evidence type="ECO:0000256" key="8">
    <source>
        <dbReference type="ARBA" id="ARBA00023163"/>
    </source>
</evidence>
<reference evidence="12" key="2">
    <citation type="submission" date="2025-09" db="UniProtKB">
        <authorList>
            <consortium name="Ensembl"/>
        </authorList>
    </citation>
    <scope>IDENTIFICATION</scope>
</reference>
<dbReference type="Gene3D" id="1.20.5.170">
    <property type="match status" value="1"/>
</dbReference>
<dbReference type="GO" id="GO:1990590">
    <property type="term" value="C:ATF1-ATF4 transcription factor complex"/>
    <property type="evidence" value="ECO:0007669"/>
    <property type="project" value="TreeGrafter"/>
</dbReference>
<evidence type="ECO:0000256" key="6">
    <source>
        <dbReference type="ARBA" id="ARBA00023125"/>
    </source>
</evidence>
<feature type="compositionally biased region" description="Low complexity" evidence="11">
    <location>
        <begin position="212"/>
        <end position="235"/>
    </location>
</feature>
<dbReference type="Ensembl" id="ENSJJAT00000010851.1">
    <property type="protein sequence ID" value="ENSJJAP00000004650.1"/>
    <property type="gene ID" value="ENSJJAG00000009640.1"/>
</dbReference>
<keyword evidence="8" id="KW-0804">Transcription</keyword>
<feature type="region of interest" description="Disordered" evidence="11">
    <location>
        <begin position="200"/>
        <end position="278"/>
    </location>
</feature>
<keyword evidence="5" id="KW-0090">Biological rhythms</keyword>
<evidence type="ECO:0000256" key="3">
    <source>
        <dbReference type="ARBA" id="ARBA00022491"/>
    </source>
</evidence>
<evidence type="ECO:0000256" key="5">
    <source>
        <dbReference type="ARBA" id="ARBA00023108"/>
    </source>
</evidence>
<feature type="compositionally biased region" description="Basic and acidic residues" evidence="11">
    <location>
        <begin position="246"/>
        <end position="255"/>
    </location>
</feature>